<dbReference type="Proteomes" id="UP001163603">
    <property type="component" value="Chromosome 5"/>
</dbReference>
<gene>
    <name evidence="1" type="ORF">Pint_27004</name>
</gene>
<name>A0ACC0YQ46_9ROSI</name>
<proteinExistence type="predicted"/>
<reference evidence="2" key="1">
    <citation type="journal article" date="2023" name="G3 (Bethesda)">
        <title>Genome assembly and association tests identify interacting loci associated with vigor, precocity, and sex in interspecific pistachio rootstocks.</title>
        <authorList>
            <person name="Palmer W."/>
            <person name="Jacygrad E."/>
            <person name="Sagayaradj S."/>
            <person name="Cavanaugh K."/>
            <person name="Han R."/>
            <person name="Bertier L."/>
            <person name="Beede B."/>
            <person name="Kafkas S."/>
            <person name="Golino D."/>
            <person name="Preece J."/>
            <person name="Michelmore R."/>
        </authorList>
    </citation>
    <scope>NUCLEOTIDE SEQUENCE [LARGE SCALE GENOMIC DNA]</scope>
</reference>
<keyword evidence="2" id="KW-1185">Reference proteome</keyword>
<sequence>MATEMLRGQATGYEVKNGSDNSNSPPAQPDCRKSFCDWCCYWCCCGCCCDEESSSKIEGQAGNGKHTEMNGGQPADGSATTPNNRSSSGQASGQQSAIDNATTATNKSNPGQVSDQRSANDIATTEKSKSSSGQASGQQSAKDNTSAKKQSNFGQASGQQSADDSAANAKNKSRSSGQASVQLNQKQENNSESPGVGEKSKKDKLLGTSGSSDQDLGKKTSGTEQPVHNSLPKGDVRQEDIKKNGKDLNPQKGNNSNSEHSLEEQPKGPPRKIEKQKDFGKQPGFKNKDNTNIDTSLPKIVSSARNPSSEQQKDVLKQAKNIENQINTGTSSPIIANSSSLGQGGQILSQEQRRSVTKPEGIKKDVKNKCQVT</sequence>
<dbReference type="EMBL" id="CM047740">
    <property type="protein sequence ID" value="KAJ0039820.1"/>
    <property type="molecule type" value="Genomic_DNA"/>
</dbReference>
<organism evidence="1 2">
    <name type="scientific">Pistacia integerrima</name>
    <dbReference type="NCBI Taxonomy" id="434235"/>
    <lineage>
        <taxon>Eukaryota</taxon>
        <taxon>Viridiplantae</taxon>
        <taxon>Streptophyta</taxon>
        <taxon>Embryophyta</taxon>
        <taxon>Tracheophyta</taxon>
        <taxon>Spermatophyta</taxon>
        <taxon>Magnoliopsida</taxon>
        <taxon>eudicotyledons</taxon>
        <taxon>Gunneridae</taxon>
        <taxon>Pentapetalae</taxon>
        <taxon>rosids</taxon>
        <taxon>malvids</taxon>
        <taxon>Sapindales</taxon>
        <taxon>Anacardiaceae</taxon>
        <taxon>Pistacia</taxon>
    </lineage>
</organism>
<evidence type="ECO:0000313" key="1">
    <source>
        <dbReference type="EMBL" id="KAJ0039820.1"/>
    </source>
</evidence>
<evidence type="ECO:0000313" key="2">
    <source>
        <dbReference type="Proteomes" id="UP001163603"/>
    </source>
</evidence>
<protein>
    <submittedName>
        <fullName evidence="1">Uncharacterized protein</fullName>
    </submittedName>
</protein>
<comment type="caution">
    <text evidence="1">The sequence shown here is derived from an EMBL/GenBank/DDBJ whole genome shotgun (WGS) entry which is preliminary data.</text>
</comment>
<accession>A0ACC0YQ46</accession>